<accession>A0A2Z7DFK9</accession>
<dbReference type="EMBL" id="KQ986874">
    <property type="protein sequence ID" value="KZV58075.1"/>
    <property type="molecule type" value="Genomic_DNA"/>
</dbReference>
<reference evidence="1 2" key="1">
    <citation type="journal article" date="2015" name="Proc. Natl. Acad. Sci. U.S.A.">
        <title>The resurrection genome of Boea hygrometrica: A blueprint for survival of dehydration.</title>
        <authorList>
            <person name="Xiao L."/>
            <person name="Yang G."/>
            <person name="Zhang L."/>
            <person name="Yang X."/>
            <person name="Zhao S."/>
            <person name="Ji Z."/>
            <person name="Zhou Q."/>
            <person name="Hu M."/>
            <person name="Wang Y."/>
            <person name="Chen M."/>
            <person name="Xu Y."/>
            <person name="Jin H."/>
            <person name="Xiao X."/>
            <person name="Hu G."/>
            <person name="Bao F."/>
            <person name="Hu Y."/>
            <person name="Wan P."/>
            <person name="Li L."/>
            <person name="Deng X."/>
            <person name="Kuang T."/>
            <person name="Xiang C."/>
            <person name="Zhu J.K."/>
            <person name="Oliver M.J."/>
            <person name="He Y."/>
        </authorList>
    </citation>
    <scope>NUCLEOTIDE SEQUENCE [LARGE SCALE GENOMIC DNA]</scope>
    <source>
        <strain evidence="2">cv. XS01</strain>
    </source>
</reference>
<gene>
    <name evidence="1" type="ORF">F511_39661</name>
</gene>
<evidence type="ECO:0000313" key="2">
    <source>
        <dbReference type="Proteomes" id="UP000250235"/>
    </source>
</evidence>
<proteinExistence type="predicted"/>
<dbReference type="OrthoDB" id="1751168at2759"/>
<organism evidence="1 2">
    <name type="scientific">Dorcoceras hygrometricum</name>
    <dbReference type="NCBI Taxonomy" id="472368"/>
    <lineage>
        <taxon>Eukaryota</taxon>
        <taxon>Viridiplantae</taxon>
        <taxon>Streptophyta</taxon>
        <taxon>Embryophyta</taxon>
        <taxon>Tracheophyta</taxon>
        <taxon>Spermatophyta</taxon>
        <taxon>Magnoliopsida</taxon>
        <taxon>eudicotyledons</taxon>
        <taxon>Gunneridae</taxon>
        <taxon>Pentapetalae</taxon>
        <taxon>asterids</taxon>
        <taxon>lamiids</taxon>
        <taxon>Lamiales</taxon>
        <taxon>Gesneriaceae</taxon>
        <taxon>Didymocarpoideae</taxon>
        <taxon>Trichosporeae</taxon>
        <taxon>Loxocarpinae</taxon>
        <taxon>Dorcoceras</taxon>
    </lineage>
</organism>
<name>A0A2Z7DFK9_9LAMI</name>
<dbReference type="AlphaFoldDB" id="A0A2Z7DFK9"/>
<sequence length="179" mass="19934">MAASFFGNALQVDFDSVIAMENAEMAQMFKTLENTGLKGFMTASNSVYESAMVEFLANEKVIAGTIVSFVANRKLAITKEIFAEVFGLPTEGMVGFLDIQKKTVDEMRIQLSGTDAPFRTPSKKKQLKMEYRLLHDIVAKYLCSKDGSFDMVTSEKFDLMVAITAGLKINWAQVSFKCY</sequence>
<evidence type="ECO:0008006" key="3">
    <source>
        <dbReference type="Google" id="ProtNLM"/>
    </source>
</evidence>
<protein>
    <recommendedName>
        <fullName evidence="3">Delphilin-like</fullName>
    </recommendedName>
</protein>
<evidence type="ECO:0000313" key="1">
    <source>
        <dbReference type="EMBL" id="KZV58075.1"/>
    </source>
</evidence>
<keyword evidence="2" id="KW-1185">Reference proteome</keyword>
<dbReference type="Proteomes" id="UP000250235">
    <property type="component" value="Unassembled WGS sequence"/>
</dbReference>